<organism evidence="2 3">
    <name type="scientific">Butyricicoccus pullicaecorum 1.2</name>
    <dbReference type="NCBI Taxonomy" id="1203606"/>
    <lineage>
        <taxon>Bacteria</taxon>
        <taxon>Bacillati</taxon>
        <taxon>Bacillota</taxon>
        <taxon>Clostridia</taxon>
        <taxon>Eubacteriales</taxon>
        <taxon>Butyricicoccaceae</taxon>
        <taxon>Butyricicoccus</taxon>
    </lineage>
</organism>
<accession>R8W3W5</accession>
<dbReference type="InterPro" id="IPR009636">
    <property type="entry name" value="SCAF"/>
</dbReference>
<gene>
    <name evidence="2" type="ORF">HMPREF1526_00324</name>
</gene>
<dbReference type="Proteomes" id="UP000013981">
    <property type="component" value="Unassembled WGS sequence"/>
</dbReference>
<protein>
    <recommendedName>
        <fullName evidence="4">Phage minor structural protein GP20</fullName>
    </recommendedName>
</protein>
<dbReference type="AlphaFoldDB" id="R8W3W5"/>
<comment type="caution">
    <text evidence="2">The sequence shown here is derived from an EMBL/GenBank/DDBJ whole genome shotgun (WGS) entry which is preliminary data.</text>
</comment>
<dbReference type="eggNOG" id="ENOG5032H0P">
    <property type="taxonomic scope" value="Bacteria"/>
</dbReference>
<dbReference type="Pfam" id="PF06810">
    <property type="entry name" value="Phage_scaffold"/>
    <property type="match status" value="1"/>
</dbReference>
<evidence type="ECO:0000313" key="3">
    <source>
        <dbReference type="Proteomes" id="UP000013981"/>
    </source>
</evidence>
<evidence type="ECO:0000256" key="1">
    <source>
        <dbReference type="SAM" id="Coils"/>
    </source>
</evidence>
<reference evidence="2 3" key="1">
    <citation type="submission" date="2013-01" db="EMBL/GenBank/DDBJ databases">
        <title>The Genome Sequence of Butyricicoccus pullicaecorum 1.2.</title>
        <authorList>
            <consortium name="The Broad Institute Genome Sequencing Platform"/>
            <person name="Earl A."/>
            <person name="Ward D."/>
            <person name="Feldgarden M."/>
            <person name="Gevers D."/>
            <person name="Van Immerseel F."/>
            <person name="Eeckhaut V."/>
            <person name="Walker B."/>
            <person name="Young S.K."/>
            <person name="Zeng Q."/>
            <person name="Gargeya S."/>
            <person name="Fitzgerald M."/>
            <person name="Haas B."/>
            <person name="Abouelleil A."/>
            <person name="Alvarado L."/>
            <person name="Arachchi H.M."/>
            <person name="Berlin A.M."/>
            <person name="Chapman S.B."/>
            <person name="Dewar J."/>
            <person name="Goldberg J."/>
            <person name="Griggs A."/>
            <person name="Gujja S."/>
            <person name="Hansen M."/>
            <person name="Howarth C."/>
            <person name="Imamovic A."/>
            <person name="Larimer J."/>
            <person name="McCowan C."/>
            <person name="Murphy C."/>
            <person name="Neiman D."/>
            <person name="Pearson M."/>
            <person name="Priest M."/>
            <person name="Roberts A."/>
            <person name="Saif S."/>
            <person name="Shea T."/>
            <person name="Sisk P."/>
            <person name="Sykes S."/>
            <person name="Wortman J."/>
            <person name="Nusbaum C."/>
            <person name="Birren B."/>
        </authorList>
    </citation>
    <scope>NUCLEOTIDE SEQUENCE [LARGE SCALE GENOMIC DNA]</scope>
    <source>
        <strain evidence="2 3">1.2</strain>
    </source>
</reference>
<name>R8W3W5_9FIRM</name>
<evidence type="ECO:0008006" key="4">
    <source>
        <dbReference type="Google" id="ProtNLM"/>
    </source>
</evidence>
<feature type="coiled-coil region" evidence="1">
    <location>
        <begin position="59"/>
        <end position="86"/>
    </location>
</feature>
<keyword evidence="1" id="KW-0175">Coiled coil</keyword>
<proteinExistence type="predicted"/>
<dbReference type="RefSeq" id="WP_016146533.1">
    <property type="nucleotide sequence ID" value="NZ_KB976103.1"/>
</dbReference>
<keyword evidence="3" id="KW-1185">Reference proteome</keyword>
<dbReference type="PATRIC" id="fig|1203606.4.peg.296"/>
<evidence type="ECO:0000313" key="2">
    <source>
        <dbReference type="EMBL" id="EOQ39630.1"/>
    </source>
</evidence>
<dbReference type="EMBL" id="AQOB01000002">
    <property type="protein sequence ID" value="EOQ39630.1"/>
    <property type="molecule type" value="Genomic_DNA"/>
</dbReference>
<sequence>MNDWIKEIIGDSYTDEMDGKVTAALTERFVGKADYDLMAGQLATAQATLSERDSQLETLRQTKGDADALRQQISQLQAQNTQKDEQHQAEIAKMRLDAAVEHELLAARAKNTTAAKALLASFLKDAKVEEDGTVKGLADQVSRLRTGADTAFLFEAQTAPRISGAVPAGSTAGADPRTMDYATRLADARKSGNNAQAVAILNAAARDGVNLM</sequence>
<dbReference type="HOGENOM" id="CLU_1427327_0_0_9"/>